<evidence type="ECO:0000259" key="1">
    <source>
        <dbReference type="Pfam" id="PF13529"/>
    </source>
</evidence>
<dbReference type="AlphaFoldDB" id="A0A8E6B602"/>
<dbReference type="InterPro" id="IPR039564">
    <property type="entry name" value="Peptidase_C39-like"/>
</dbReference>
<keyword evidence="3" id="KW-1185">Reference proteome</keyword>
<evidence type="ECO:0000313" key="3">
    <source>
        <dbReference type="Proteomes" id="UP000676194"/>
    </source>
</evidence>
<dbReference type="KEGG" id="tsph:KIH39_24705"/>
<reference evidence="2" key="1">
    <citation type="submission" date="2021-05" db="EMBL/GenBank/DDBJ databases">
        <title>Complete genome sequence of the cellulolytic planctomycete Telmatocola sphagniphila SP2T and characterization of the first cellulase from planctomycetes.</title>
        <authorList>
            <person name="Rakitin A.L."/>
            <person name="Beletsky A.V."/>
            <person name="Naumoff D.G."/>
            <person name="Kulichevskaya I.S."/>
            <person name="Mardanov A.V."/>
            <person name="Ravin N.V."/>
            <person name="Dedysh S.N."/>
        </authorList>
    </citation>
    <scope>NUCLEOTIDE SEQUENCE</scope>
    <source>
        <strain evidence="2">SP2T</strain>
    </source>
</reference>
<feature type="domain" description="Peptidase C39-like" evidence="1">
    <location>
        <begin position="26"/>
        <end position="146"/>
    </location>
</feature>
<sequence length="206" mass="22861">MADGYPEEFQTRLVPEGAIKIPLPDIQQPNGYSCGAAALMAIASYYHRGPHDIQAFETLLGTTPEEGTDYRKIVACARQLDLQVEVQVGMSLGRLKSWLNRGVPVICSIQAYSPHVGSYSLNQNDSGHYVVGVGYDSEGYLYFMDPDSQSRVPELPNPAYAAIHQEDMLLRWHDNEGTVTHPEIVYHLGIAICPKDSPCLRVRIID</sequence>
<dbReference type="RefSeq" id="WP_213496538.1">
    <property type="nucleotide sequence ID" value="NZ_CP074694.1"/>
</dbReference>
<proteinExistence type="predicted"/>
<dbReference type="Proteomes" id="UP000676194">
    <property type="component" value="Chromosome"/>
</dbReference>
<gene>
    <name evidence="2" type="ORF">KIH39_24705</name>
</gene>
<protein>
    <submittedName>
        <fullName evidence="2">C39 family peptidase</fullName>
    </submittedName>
</protein>
<name>A0A8E6B602_9BACT</name>
<evidence type="ECO:0000313" key="2">
    <source>
        <dbReference type="EMBL" id="QVL31997.1"/>
    </source>
</evidence>
<dbReference type="Gene3D" id="3.90.70.10">
    <property type="entry name" value="Cysteine proteinases"/>
    <property type="match status" value="1"/>
</dbReference>
<dbReference type="EMBL" id="CP074694">
    <property type="protein sequence ID" value="QVL31997.1"/>
    <property type="molecule type" value="Genomic_DNA"/>
</dbReference>
<accession>A0A8E6B602</accession>
<organism evidence="2 3">
    <name type="scientific">Telmatocola sphagniphila</name>
    <dbReference type="NCBI Taxonomy" id="1123043"/>
    <lineage>
        <taxon>Bacteria</taxon>
        <taxon>Pseudomonadati</taxon>
        <taxon>Planctomycetota</taxon>
        <taxon>Planctomycetia</taxon>
        <taxon>Gemmatales</taxon>
        <taxon>Gemmataceae</taxon>
    </lineage>
</organism>
<dbReference type="Pfam" id="PF13529">
    <property type="entry name" value="Peptidase_C39_2"/>
    <property type="match status" value="1"/>
</dbReference>